<dbReference type="AlphaFoldDB" id="S7PAP0"/>
<dbReference type="InterPro" id="IPR017253">
    <property type="entry name" value="SRY"/>
</dbReference>
<comment type="function">
    <text evidence="15">Transcriptional regulator that controls a genetic switch in male development. It is necessary and sufficient for initiating male sex determination by directing the development of supporting cell precursors (pre-Sertoli cells) as Sertoli rather than granulosa cells. Involved in different aspects of gene regulation including promoter activation or repression. Binds to the DNA consensus sequence 5'-[AT]AACAA[AT]-3'. SRY HMG box recognizes DNA by partial intercalation in the minor groove and promotes DNA bending. Also involved in pre-mRNA splicing. In male adult brain involved in the maintenance of motor functions of dopaminergic neurons.</text>
</comment>
<evidence type="ECO:0000256" key="13">
    <source>
        <dbReference type="ARBA" id="ARBA00023242"/>
    </source>
</evidence>
<name>S7PAP0_MYOBR</name>
<evidence type="ECO:0000256" key="5">
    <source>
        <dbReference type="ARBA" id="ARBA00022490"/>
    </source>
</evidence>
<evidence type="ECO:0000256" key="8">
    <source>
        <dbReference type="ARBA" id="ARBA00022928"/>
    </source>
</evidence>
<evidence type="ECO:0000256" key="1">
    <source>
        <dbReference type="ARBA" id="ARBA00004324"/>
    </source>
</evidence>
<comment type="subunit">
    <text evidence="14">Interacts with CALM, EP300, HDAC3, KPNB1, ZNF208 isoform KRAB-O, PARP1, SLC9A3R2 and WT1. The interaction with EP300 modulates its DNA-binding activity. The interaction with KPNB1 is sensitive to dissociation by Ran in the GTP-bound form. Interaction with PARP1 impaired its DNA-binding activity.</text>
</comment>
<dbReference type="GO" id="GO:0030238">
    <property type="term" value="P:male sex determination"/>
    <property type="evidence" value="ECO:0007669"/>
    <property type="project" value="InterPro"/>
</dbReference>
<sequence length="218" mass="25306">MSRVISSDDNYSPAIQQQTILAFGETSSLLWMGNPSSSYWCETGENGRDKGQNRVKRPMNAFMLWSQEQRRRVALENPKMQNSEISKRLGNQWKMLTETEKWPFFEEALRLREEHREKYPDYKYRPRRKTKVPLKNDISHPAGSFSIPRSQVHVDGRLNPITYRNVSTKITHLRMQDQLSSSQPAIRASSVLGQEQVSSSAELGENRVSWLHKVPFLP</sequence>
<organism evidence="19 20">
    <name type="scientific">Myotis brandtii</name>
    <name type="common">Brandt's bat</name>
    <dbReference type="NCBI Taxonomy" id="109478"/>
    <lineage>
        <taxon>Eukaryota</taxon>
        <taxon>Metazoa</taxon>
        <taxon>Chordata</taxon>
        <taxon>Craniata</taxon>
        <taxon>Vertebrata</taxon>
        <taxon>Euteleostomi</taxon>
        <taxon>Mammalia</taxon>
        <taxon>Eutheria</taxon>
        <taxon>Laurasiatheria</taxon>
        <taxon>Chiroptera</taxon>
        <taxon>Yangochiroptera</taxon>
        <taxon>Vespertilionidae</taxon>
        <taxon>Myotis</taxon>
    </lineage>
</organism>
<feature type="domain" description="HMG box" evidence="18">
    <location>
        <begin position="55"/>
        <end position="123"/>
    </location>
</feature>
<comment type="similarity">
    <text evidence="3 16">Belongs to the SRY family.</text>
</comment>
<dbReference type="GO" id="GO:0007548">
    <property type="term" value="P:sex differentiation"/>
    <property type="evidence" value="ECO:0007669"/>
    <property type="project" value="UniProtKB-KW"/>
</dbReference>
<dbReference type="GO" id="GO:0001228">
    <property type="term" value="F:DNA-binding transcription activator activity, RNA polymerase II-specific"/>
    <property type="evidence" value="ECO:0007669"/>
    <property type="project" value="TreeGrafter"/>
</dbReference>
<evidence type="ECO:0000256" key="4">
    <source>
        <dbReference type="ARBA" id="ARBA00019052"/>
    </source>
</evidence>
<dbReference type="CDD" id="cd22028">
    <property type="entry name" value="HMG-box_SoxA_SoxB_SoxG"/>
    <property type="match status" value="1"/>
</dbReference>
<reference evidence="19 20" key="1">
    <citation type="journal article" date="2013" name="Nat. Commun.">
        <title>Genome analysis reveals insights into physiology and longevity of the Brandt's bat Myotis brandtii.</title>
        <authorList>
            <person name="Seim I."/>
            <person name="Fang X."/>
            <person name="Xiong Z."/>
            <person name="Lobanov A.V."/>
            <person name="Huang Z."/>
            <person name="Ma S."/>
            <person name="Feng Y."/>
            <person name="Turanov A.A."/>
            <person name="Zhu Y."/>
            <person name="Lenz T.L."/>
            <person name="Gerashchenko M.V."/>
            <person name="Fan D."/>
            <person name="Hee Yim S."/>
            <person name="Yao X."/>
            <person name="Jordan D."/>
            <person name="Xiong Y."/>
            <person name="Ma Y."/>
            <person name="Lyapunov A.N."/>
            <person name="Chen G."/>
            <person name="Kulakova O.I."/>
            <person name="Sun Y."/>
            <person name="Lee S.G."/>
            <person name="Bronson R.T."/>
            <person name="Moskalev A.A."/>
            <person name="Sunyaev S.R."/>
            <person name="Zhang G."/>
            <person name="Krogh A."/>
            <person name="Wang J."/>
            <person name="Gladyshev V.N."/>
        </authorList>
    </citation>
    <scope>NUCLEOTIDE SEQUENCE [LARGE SCALE GENOMIC DNA]</scope>
</reference>
<evidence type="ECO:0000256" key="3">
    <source>
        <dbReference type="ARBA" id="ARBA00005998"/>
    </source>
</evidence>
<evidence type="ECO:0000256" key="14">
    <source>
        <dbReference type="ARBA" id="ARBA00024048"/>
    </source>
</evidence>
<dbReference type="GO" id="GO:0016607">
    <property type="term" value="C:nuclear speck"/>
    <property type="evidence" value="ECO:0007669"/>
    <property type="project" value="UniProtKB-SubCell"/>
</dbReference>
<dbReference type="SUPFAM" id="SSF47095">
    <property type="entry name" value="HMG-box"/>
    <property type="match status" value="1"/>
</dbReference>
<dbReference type="eggNOG" id="KOG0527">
    <property type="taxonomic scope" value="Eukaryota"/>
</dbReference>
<dbReference type="SMART" id="SM00398">
    <property type="entry name" value="HMG"/>
    <property type="match status" value="1"/>
</dbReference>
<keyword evidence="5" id="KW-0963">Cytoplasm</keyword>
<keyword evidence="20" id="KW-1185">Reference proteome</keyword>
<evidence type="ECO:0000256" key="17">
    <source>
        <dbReference type="PROSITE-ProRule" id="PRU00267"/>
    </source>
</evidence>
<dbReference type="PROSITE" id="PS50118">
    <property type="entry name" value="HMG_BOX_2"/>
    <property type="match status" value="1"/>
</dbReference>
<evidence type="ECO:0000256" key="16">
    <source>
        <dbReference type="PIRNR" id="PIRNR037653"/>
    </source>
</evidence>
<accession>S7PAP0</accession>
<evidence type="ECO:0000256" key="11">
    <source>
        <dbReference type="ARBA" id="ARBA00023159"/>
    </source>
</evidence>
<dbReference type="Proteomes" id="UP000052978">
    <property type="component" value="Unassembled WGS sequence"/>
</dbReference>
<dbReference type="GO" id="GO:0005516">
    <property type="term" value="F:calmodulin binding"/>
    <property type="evidence" value="ECO:0007669"/>
    <property type="project" value="UniProtKB-KW"/>
</dbReference>
<keyword evidence="13 16" id="KW-0539">Nucleus</keyword>
<dbReference type="EMBL" id="KE162168">
    <property type="protein sequence ID" value="EPQ07223.1"/>
    <property type="molecule type" value="Genomic_DNA"/>
</dbReference>
<gene>
    <name evidence="19" type="ORF">D623_10001815</name>
</gene>
<evidence type="ECO:0000313" key="20">
    <source>
        <dbReference type="Proteomes" id="UP000052978"/>
    </source>
</evidence>
<keyword evidence="7" id="KW-0112">Calmodulin-binding</keyword>
<dbReference type="Pfam" id="PF00505">
    <property type="entry name" value="HMG_box"/>
    <property type="match status" value="1"/>
</dbReference>
<evidence type="ECO:0000256" key="15">
    <source>
        <dbReference type="ARBA" id="ARBA00045821"/>
    </source>
</evidence>
<feature type="DNA-binding region" description="HMG box" evidence="17">
    <location>
        <begin position="55"/>
        <end position="123"/>
    </location>
</feature>
<evidence type="ECO:0000256" key="2">
    <source>
        <dbReference type="ARBA" id="ARBA00004496"/>
    </source>
</evidence>
<proteinExistence type="inferred from homology"/>
<evidence type="ECO:0000259" key="18">
    <source>
        <dbReference type="PROSITE" id="PS50118"/>
    </source>
</evidence>
<keyword evidence="8 16" id="KW-0726">Sexual differentiation</keyword>
<dbReference type="PIRSF" id="PIRSF037653">
    <property type="entry name" value="SRY"/>
    <property type="match status" value="1"/>
</dbReference>
<evidence type="ECO:0000313" key="19">
    <source>
        <dbReference type="EMBL" id="EPQ07223.1"/>
    </source>
</evidence>
<comment type="subcellular location">
    <subcellularLocation>
        <location evidence="2">Cytoplasm</location>
    </subcellularLocation>
    <subcellularLocation>
        <location evidence="1">Nucleus speckle</location>
    </subcellularLocation>
</comment>
<evidence type="ECO:0000256" key="12">
    <source>
        <dbReference type="ARBA" id="ARBA00023163"/>
    </source>
</evidence>
<dbReference type="GO" id="GO:0000978">
    <property type="term" value="F:RNA polymerase II cis-regulatory region sequence-specific DNA binding"/>
    <property type="evidence" value="ECO:0007669"/>
    <property type="project" value="TreeGrafter"/>
</dbReference>
<evidence type="ECO:0000256" key="9">
    <source>
        <dbReference type="ARBA" id="ARBA00023015"/>
    </source>
</evidence>
<dbReference type="GO" id="GO:0030154">
    <property type="term" value="P:cell differentiation"/>
    <property type="evidence" value="ECO:0007669"/>
    <property type="project" value="UniProtKB-KW"/>
</dbReference>
<dbReference type="Gene3D" id="1.10.30.10">
    <property type="entry name" value="High mobility group box domain"/>
    <property type="match status" value="1"/>
</dbReference>
<evidence type="ECO:0000256" key="7">
    <source>
        <dbReference type="ARBA" id="ARBA00022860"/>
    </source>
</evidence>
<keyword evidence="10 16" id="KW-0238">DNA-binding</keyword>
<dbReference type="GO" id="GO:0005737">
    <property type="term" value="C:cytoplasm"/>
    <property type="evidence" value="ECO:0007669"/>
    <property type="project" value="UniProtKB-SubCell"/>
</dbReference>
<dbReference type="InterPro" id="IPR009071">
    <property type="entry name" value="HMG_box_dom"/>
</dbReference>
<evidence type="ECO:0000256" key="10">
    <source>
        <dbReference type="ARBA" id="ARBA00023125"/>
    </source>
</evidence>
<evidence type="ECO:0000256" key="6">
    <source>
        <dbReference type="ARBA" id="ARBA00022782"/>
    </source>
</evidence>
<protein>
    <recommendedName>
        <fullName evidence="4 16">Sex-determining region Y protein</fullName>
    </recommendedName>
</protein>
<keyword evidence="6 16" id="KW-0221">Differentiation</keyword>
<keyword evidence="11 16" id="KW-0010">Activator</keyword>
<keyword evidence="12 16" id="KW-0804">Transcription</keyword>
<keyword evidence="9 16" id="KW-0805">Transcription regulation</keyword>
<dbReference type="FunFam" id="1.10.30.10:FF:000002">
    <property type="entry name" value="transcription factor Sox-2"/>
    <property type="match status" value="1"/>
</dbReference>
<dbReference type="PANTHER" id="PTHR10270">
    <property type="entry name" value="SOX TRANSCRIPTION FACTOR"/>
    <property type="match status" value="1"/>
</dbReference>
<dbReference type="InterPro" id="IPR036910">
    <property type="entry name" value="HMG_box_dom_sf"/>
</dbReference>
<dbReference type="InterPro" id="IPR050140">
    <property type="entry name" value="SRY-related_HMG-box_TF-like"/>
</dbReference>
<dbReference type="PANTHER" id="PTHR10270:SF161">
    <property type="entry name" value="SEX-DETERMINING REGION Y PROTEIN"/>
    <property type="match status" value="1"/>
</dbReference>